<proteinExistence type="predicted"/>
<dbReference type="Proteomes" id="UP000666369">
    <property type="component" value="Unassembled WGS sequence"/>
</dbReference>
<accession>A0ABX0FFU1</accession>
<sequence>MIVVLSGEGKSDLGYCNNNQGECRTPEFVPGPMTWIADKIIADRLRYSMLEATPAQYIFIGKTQLLNLEARRKEQHRKVSLTGKKRQQETGSFHINAWMLGAEALRIEAEHGEAAIAILFRDCDGTRASPNGLWDGKWEAMTGGFLRARLGDKGVPMLPKPKSESWLLCAAQAAPYQHCGRLESMSGNDGSPNSVKDALEAAHGARLSAAQHVAWLDDHGYDHAAVADQMPSFSRFKQQLNRALTEVGVPEDRGN</sequence>
<evidence type="ECO:0000313" key="2">
    <source>
        <dbReference type="Proteomes" id="UP000666369"/>
    </source>
</evidence>
<name>A0ABX0FFU1_9BURK</name>
<protein>
    <submittedName>
        <fullName evidence="1">Uncharacterized protein</fullName>
    </submittedName>
</protein>
<comment type="caution">
    <text evidence="1">The sequence shown here is derived from an EMBL/GenBank/DDBJ whole genome shotgun (WGS) entry which is preliminary data.</text>
</comment>
<gene>
    <name evidence="1" type="ORF">GW587_04010</name>
</gene>
<dbReference type="EMBL" id="JAADJT010000001">
    <property type="protein sequence ID" value="NGZ83427.1"/>
    <property type="molecule type" value="Genomic_DNA"/>
</dbReference>
<reference evidence="2" key="1">
    <citation type="submission" date="2023-07" db="EMBL/GenBank/DDBJ databases">
        <title>Duganella aceri sp. nov., isolated from tree sap.</title>
        <authorList>
            <person name="Kim I.S."/>
        </authorList>
    </citation>
    <scope>NUCLEOTIDE SEQUENCE [LARGE SCALE GENOMIC DNA]</scope>
    <source>
        <strain evidence="2">SAP-35</strain>
    </source>
</reference>
<organism evidence="1 2">
    <name type="scientific">Duganella aceris</name>
    <dbReference type="NCBI Taxonomy" id="2703883"/>
    <lineage>
        <taxon>Bacteria</taxon>
        <taxon>Pseudomonadati</taxon>
        <taxon>Pseudomonadota</taxon>
        <taxon>Betaproteobacteria</taxon>
        <taxon>Burkholderiales</taxon>
        <taxon>Oxalobacteraceae</taxon>
        <taxon>Telluria group</taxon>
        <taxon>Duganella</taxon>
    </lineage>
</organism>
<evidence type="ECO:0000313" key="1">
    <source>
        <dbReference type="EMBL" id="NGZ83427.1"/>
    </source>
</evidence>
<dbReference type="RefSeq" id="WP_166098768.1">
    <property type="nucleotide sequence ID" value="NZ_JAADJT010000001.1"/>
</dbReference>
<keyword evidence="2" id="KW-1185">Reference proteome</keyword>